<dbReference type="InterPro" id="IPR051554">
    <property type="entry name" value="Acetyltransferase_Eis"/>
</dbReference>
<evidence type="ECO:0000313" key="3">
    <source>
        <dbReference type="Proteomes" id="UP000034076"/>
    </source>
</evidence>
<keyword evidence="2" id="KW-0012">Acyltransferase</keyword>
<accession>A0A0M2NJV9</accession>
<evidence type="ECO:0000259" key="1">
    <source>
        <dbReference type="PROSITE" id="PS51186"/>
    </source>
</evidence>
<dbReference type="PROSITE" id="PS51186">
    <property type="entry name" value="GNAT"/>
    <property type="match status" value="1"/>
</dbReference>
<organism evidence="2 3">
    <name type="scientific">Christensenella hongkongensis</name>
    <dbReference type="NCBI Taxonomy" id="270498"/>
    <lineage>
        <taxon>Bacteria</taxon>
        <taxon>Bacillati</taxon>
        <taxon>Bacillota</taxon>
        <taxon>Clostridia</taxon>
        <taxon>Christensenellales</taxon>
        <taxon>Christensenellaceae</taxon>
        <taxon>Christensenella</taxon>
    </lineage>
</organism>
<proteinExistence type="predicted"/>
<name>A0A0M2NJV9_9FIRM</name>
<dbReference type="EMBL" id="LAYJ01000087">
    <property type="protein sequence ID" value="KKI51246.1"/>
    <property type="molecule type" value="Genomic_DNA"/>
</dbReference>
<dbReference type="Gene3D" id="3.40.630.30">
    <property type="match status" value="2"/>
</dbReference>
<dbReference type="EC" id="2.3.1.-" evidence="2"/>
<dbReference type="STRING" id="270498.CHK_1293"/>
<dbReference type="RefSeq" id="WP_046443197.1">
    <property type="nucleotide sequence ID" value="NZ_CAUERS010000006.1"/>
</dbReference>
<dbReference type="InterPro" id="IPR016181">
    <property type="entry name" value="Acyl_CoA_acyltransferase"/>
</dbReference>
<dbReference type="Proteomes" id="UP000034076">
    <property type="component" value="Unassembled WGS sequence"/>
</dbReference>
<dbReference type="GO" id="GO:0030649">
    <property type="term" value="P:aminoglycoside antibiotic catabolic process"/>
    <property type="evidence" value="ECO:0007669"/>
    <property type="project" value="TreeGrafter"/>
</dbReference>
<protein>
    <submittedName>
        <fullName evidence="2">Acetyltransferase</fullName>
        <ecNumber evidence="2">2.3.1.-</ecNumber>
    </submittedName>
</protein>
<dbReference type="PANTHER" id="PTHR37817">
    <property type="entry name" value="N-ACETYLTRANSFERASE EIS"/>
    <property type="match status" value="1"/>
</dbReference>
<dbReference type="PANTHER" id="PTHR37817:SF1">
    <property type="entry name" value="N-ACETYLTRANSFERASE EIS"/>
    <property type="match status" value="1"/>
</dbReference>
<dbReference type="SUPFAM" id="SSF55729">
    <property type="entry name" value="Acyl-CoA N-acyltransferases (Nat)"/>
    <property type="match status" value="1"/>
</dbReference>
<dbReference type="InterPro" id="IPR000182">
    <property type="entry name" value="GNAT_dom"/>
</dbReference>
<dbReference type="Pfam" id="PF13527">
    <property type="entry name" value="Acetyltransf_9"/>
    <property type="match status" value="1"/>
</dbReference>
<dbReference type="CDD" id="cd04301">
    <property type="entry name" value="NAT_SF"/>
    <property type="match status" value="1"/>
</dbReference>
<dbReference type="GO" id="GO:0034069">
    <property type="term" value="F:aminoglycoside N-acetyltransferase activity"/>
    <property type="evidence" value="ECO:0007669"/>
    <property type="project" value="TreeGrafter"/>
</dbReference>
<keyword evidence="2" id="KW-0808">Transferase</keyword>
<feature type="domain" description="N-acetyltransferase" evidence="1">
    <location>
        <begin position="1"/>
        <end position="150"/>
    </location>
</feature>
<dbReference type="AlphaFoldDB" id="A0A0M2NJV9"/>
<evidence type="ECO:0000313" key="2">
    <source>
        <dbReference type="EMBL" id="KKI51246.1"/>
    </source>
</evidence>
<sequence>MSIRSLRQAEEAEAKKVWSVCFGDSDAFIDEYFRTVVRYEDTLGYYEQGELIADLFMLRFQAKLAGKSYDTDFLAGCATLPKARKRGLMKELVKLAMLDMRKRGLSAVYLHPFLHAFYRKFGYETIAYITRHSAISGQAAEGVRIYRSMQDLPAEKMRAAYAAYMERFDNCFLRAQERFYAWLGLLFADGGKAAVYEREGRFGYALYYEERDKAEVFELVAADDEICKSLVSACPAKEAAYFLPSFAEDAGSEEFTMMRVLDPVKLLQNARLVQDDFILLVDDEFLGREYRLLLKKDADGKVGVTPVDGHEDIAVCVTQLAELLAGAQVQNEGDPVTKVFLKQNSCFFETY</sequence>
<comment type="caution">
    <text evidence="2">The sequence shown here is derived from an EMBL/GenBank/DDBJ whole genome shotgun (WGS) entry which is preliminary data.</text>
</comment>
<keyword evidence="3" id="KW-1185">Reference proteome</keyword>
<gene>
    <name evidence="2" type="ORF">CHK_1293</name>
</gene>
<reference evidence="2 3" key="1">
    <citation type="submission" date="2015-04" db="EMBL/GenBank/DDBJ databases">
        <title>Draft genome sequence of bacteremic isolate Catabacter hongkongensis type strain HKU16T.</title>
        <authorList>
            <person name="Lau S.K."/>
            <person name="Teng J.L."/>
            <person name="Huang Y."/>
            <person name="Curreem S.O."/>
            <person name="Tsui S.K."/>
            <person name="Woo P.C."/>
        </authorList>
    </citation>
    <scope>NUCLEOTIDE SEQUENCE [LARGE SCALE GENOMIC DNA]</scope>
    <source>
        <strain evidence="2 3">HKU16</strain>
    </source>
</reference>
<dbReference type="OrthoDB" id="9768284at2"/>